<keyword evidence="6" id="KW-1185">Reference proteome</keyword>
<dbReference type="PROSITE" id="PS50048">
    <property type="entry name" value="ZN2_CY6_FUNGAL_2"/>
    <property type="match status" value="1"/>
</dbReference>
<dbReference type="PROSITE" id="PS00463">
    <property type="entry name" value="ZN2_CY6_FUNGAL_1"/>
    <property type="match status" value="1"/>
</dbReference>
<dbReference type="InterPro" id="IPR050987">
    <property type="entry name" value="AtrR-like"/>
</dbReference>
<gene>
    <name evidence="5" type="ORF">L207DRAFT_462974</name>
</gene>
<evidence type="ECO:0000313" key="6">
    <source>
        <dbReference type="Proteomes" id="UP000235786"/>
    </source>
</evidence>
<evidence type="ECO:0000259" key="4">
    <source>
        <dbReference type="PROSITE" id="PS50048"/>
    </source>
</evidence>
<feature type="compositionally biased region" description="Low complexity" evidence="3">
    <location>
        <begin position="837"/>
        <end position="851"/>
    </location>
</feature>
<dbReference type="GO" id="GO:0000981">
    <property type="term" value="F:DNA-binding transcription factor activity, RNA polymerase II-specific"/>
    <property type="evidence" value="ECO:0007669"/>
    <property type="project" value="InterPro"/>
</dbReference>
<keyword evidence="2" id="KW-0539">Nucleus</keyword>
<dbReference type="Proteomes" id="UP000235786">
    <property type="component" value="Unassembled WGS sequence"/>
</dbReference>
<dbReference type="GO" id="GO:0006351">
    <property type="term" value="P:DNA-templated transcription"/>
    <property type="evidence" value="ECO:0007669"/>
    <property type="project" value="InterPro"/>
</dbReference>
<organism evidence="5 6">
    <name type="scientific">Hyaloscypha variabilis (strain UAMH 11265 / GT02V1 / F)</name>
    <name type="common">Meliniomyces variabilis</name>
    <dbReference type="NCBI Taxonomy" id="1149755"/>
    <lineage>
        <taxon>Eukaryota</taxon>
        <taxon>Fungi</taxon>
        <taxon>Dikarya</taxon>
        <taxon>Ascomycota</taxon>
        <taxon>Pezizomycotina</taxon>
        <taxon>Leotiomycetes</taxon>
        <taxon>Helotiales</taxon>
        <taxon>Hyaloscyphaceae</taxon>
        <taxon>Hyaloscypha</taxon>
        <taxon>Hyaloscypha variabilis</taxon>
    </lineage>
</organism>
<feature type="compositionally biased region" description="Low complexity" evidence="3">
    <location>
        <begin position="789"/>
        <end position="805"/>
    </location>
</feature>
<feature type="domain" description="Zn(2)-C6 fungal-type" evidence="4">
    <location>
        <begin position="118"/>
        <end position="148"/>
    </location>
</feature>
<dbReference type="PANTHER" id="PTHR46910:SF4">
    <property type="entry name" value="ZN(2)-C6 FUNGAL-TYPE DOMAIN-CONTAINING PROTEIN"/>
    <property type="match status" value="1"/>
</dbReference>
<feature type="region of interest" description="Disordered" evidence="3">
    <location>
        <begin position="74"/>
        <end position="98"/>
    </location>
</feature>
<evidence type="ECO:0000313" key="5">
    <source>
        <dbReference type="EMBL" id="PMD38342.1"/>
    </source>
</evidence>
<dbReference type="EMBL" id="KZ613948">
    <property type="protein sequence ID" value="PMD38342.1"/>
    <property type="molecule type" value="Genomic_DNA"/>
</dbReference>
<dbReference type="InterPro" id="IPR036864">
    <property type="entry name" value="Zn2-C6_fun-type_DNA-bd_sf"/>
</dbReference>
<dbReference type="GO" id="GO:0003677">
    <property type="term" value="F:DNA binding"/>
    <property type="evidence" value="ECO:0007669"/>
    <property type="project" value="InterPro"/>
</dbReference>
<dbReference type="SMART" id="SM00906">
    <property type="entry name" value="Fungal_trans"/>
    <property type="match status" value="1"/>
</dbReference>
<dbReference type="InterPro" id="IPR007219">
    <property type="entry name" value="XnlR_reg_dom"/>
</dbReference>
<dbReference type="Pfam" id="PF04082">
    <property type="entry name" value="Fungal_trans"/>
    <property type="match status" value="1"/>
</dbReference>
<dbReference type="CDD" id="cd00067">
    <property type="entry name" value="GAL4"/>
    <property type="match status" value="1"/>
</dbReference>
<protein>
    <recommendedName>
        <fullName evidence="4">Zn(2)-C6 fungal-type domain-containing protein</fullName>
    </recommendedName>
</protein>
<reference evidence="5 6" key="1">
    <citation type="submission" date="2016-04" db="EMBL/GenBank/DDBJ databases">
        <title>A degradative enzymes factory behind the ericoid mycorrhizal symbiosis.</title>
        <authorList>
            <consortium name="DOE Joint Genome Institute"/>
            <person name="Martino E."/>
            <person name="Morin E."/>
            <person name="Grelet G."/>
            <person name="Kuo A."/>
            <person name="Kohler A."/>
            <person name="Daghino S."/>
            <person name="Barry K."/>
            <person name="Choi C."/>
            <person name="Cichocki N."/>
            <person name="Clum A."/>
            <person name="Copeland A."/>
            <person name="Hainaut M."/>
            <person name="Haridas S."/>
            <person name="Labutti K."/>
            <person name="Lindquist E."/>
            <person name="Lipzen A."/>
            <person name="Khouja H.-R."/>
            <person name="Murat C."/>
            <person name="Ohm R."/>
            <person name="Olson A."/>
            <person name="Spatafora J."/>
            <person name="Veneault-Fourrey C."/>
            <person name="Henrissat B."/>
            <person name="Grigoriev I."/>
            <person name="Martin F."/>
            <person name="Perotto S."/>
        </authorList>
    </citation>
    <scope>NUCLEOTIDE SEQUENCE [LARGE SCALE GENOMIC DNA]</scope>
    <source>
        <strain evidence="5 6">F</strain>
    </source>
</reference>
<dbReference type="Gene3D" id="4.10.240.10">
    <property type="entry name" value="Zn(2)-C6 fungal-type DNA-binding domain"/>
    <property type="match status" value="1"/>
</dbReference>
<dbReference type="InterPro" id="IPR001138">
    <property type="entry name" value="Zn2Cys6_DnaBD"/>
</dbReference>
<feature type="compositionally biased region" description="Polar residues" evidence="3">
    <location>
        <begin position="779"/>
        <end position="788"/>
    </location>
</feature>
<name>A0A2J6RIJ2_HYAVF</name>
<accession>A0A2J6RIJ2</accession>
<feature type="region of interest" description="Disordered" evidence="3">
    <location>
        <begin position="754"/>
        <end position="851"/>
    </location>
</feature>
<evidence type="ECO:0000256" key="2">
    <source>
        <dbReference type="ARBA" id="ARBA00023242"/>
    </source>
</evidence>
<keyword evidence="1" id="KW-0479">Metal-binding</keyword>
<dbReference type="Pfam" id="PF00172">
    <property type="entry name" value="Zn_clus"/>
    <property type="match status" value="1"/>
</dbReference>
<sequence length="977" mass="107318">MSFHDFSSQYPQRERIKQEDHAFALYATPPIQDVGVGRAISQFPETYVRGLEYCTASSFNTTASSGALEGLACDMPQKRSSPGEANGTPAKVVKAEHPEEFSNAVKKKLQSSTRTGQACDRCKVRKIRCDGLPGGCSPCLQNNTECRTTDRITGRATSRGYVEGLEQQTREMQIRIRELERQLIQNGADVKPANYHDTAPSSYDYGQTSAGQPPSWNAAVSSYAPPNGNSNAGATQSHETNLFRALPAFRAGIPGDNYLGVSPGNSNLSSIKGTALSILGMEIDIADFESIDMDEPDASVFHPQLYNKSYQAFLQSALNINPRIEKVDLPSRDEGFTYADWYFRVINPFVPLLHKPTFFKLLTQFYDDPTFRPTTAETVMVHMVFAIMFFQYAARNWEDAAQQASLTSQSNMHYHYSLGMFYQLSCSHTFQDVQALTLICLHLRNFPKPGASWILTQTTISLALELGLHRSSKRWTPDTIPNPLDVEMRKRTFWALLTIHVTLSGKLGRPMPLRIEDFDVEMPEKIDDELLSENGLDTSKPGKCLHEIGLQAIRLLPLFMELYSTIYAVRRSPENCIPTINRLEAKLRAWRDGLPPDLVKGQAGENEQEGRVFALYAQMFALEFRLLLRHPAVATTNDAKFNAESMRLCVESSRQMLSVVRQLQKFRSLDTTWYNSAVYVMAITTTLFAQWDKRGETSAADLAALREEMDLWLEIMGDVGSLLGSGNRLREAVKVVTDGTLGLLSRSLPGKATAYSAHTNGPMEDTKPPAQASAPAMTYGTTNASQAYSYSNSPPTNETNNSSSYISSDNAPLHDSTPYPAATQYSTYPDPAPSIAYTPSQPPSSYTTYPSGTDAVEAPLLAAFAAQASQVHASQSPSQWRTPSNSMNTTSQSWQQWTSTVAGNLEPQDCYSANALMQLGGRELADGSSGTNSQAADAQAGVGGGIGHLDHGQMAPVGMGGTWPLNIFDIGQGQQGS</sequence>
<dbReference type="SMART" id="SM00066">
    <property type="entry name" value="GAL4"/>
    <property type="match status" value="1"/>
</dbReference>
<dbReference type="STRING" id="1149755.A0A2J6RIJ2"/>
<evidence type="ECO:0000256" key="1">
    <source>
        <dbReference type="ARBA" id="ARBA00022723"/>
    </source>
</evidence>
<dbReference type="CDD" id="cd12148">
    <property type="entry name" value="fungal_TF_MHR"/>
    <property type="match status" value="1"/>
</dbReference>
<proteinExistence type="predicted"/>
<dbReference type="SUPFAM" id="SSF57701">
    <property type="entry name" value="Zn2/Cys6 DNA-binding domain"/>
    <property type="match status" value="1"/>
</dbReference>
<dbReference type="PANTHER" id="PTHR46910">
    <property type="entry name" value="TRANSCRIPTION FACTOR PDR1"/>
    <property type="match status" value="1"/>
</dbReference>
<evidence type="ECO:0000256" key="3">
    <source>
        <dbReference type="SAM" id="MobiDB-lite"/>
    </source>
</evidence>
<dbReference type="OrthoDB" id="4456959at2759"/>
<dbReference type="GO" id="GO:0008270">
    <property type="term" value="F:zinc ion binding"/>
    <property type="evidence" value="ECO:0007669"/>
    <property type="project" value="InterPro"/>
</dbReference>
<dbReference type="AlphaFoldDB" id="A0A2J6RIJ2"/>